<feature type="region of interest" description="Disordered" evidence="3">
    <location>
        <begin position="219"/>
        <end position="245"/>
    </location>
</feature>
<organism evidence="5 6">
    <name type="scientific">Temnothorax curvispinosus</name>
    <dbReference type="NCBI Taxonomy" id="300111"/>
    <lineage>
        <taxon>Eukaryota</taxon>
        <taxon>Metazoa</taxon>
        <taxon>Ecdysozoa</taxon>
        <taxon>Arthropoda</taxon>
        <taxon>Hexapoda</taxon>
        <taxon>Insecta</taxon>
        <taxon>Pterygota</taxon>
        <taxon>Neoptera</taxon>
        <taxon>Endopterygota</taxon>
        <taxon>Hymenoptera</taxon>
        <taxon>Apocrita</taxon>
        <taxon>Aculeata</taxon>
        <taxon>Formicoidea</taxon>
        <taxon>Formicidae</taxon>
        <taxon>Myrmicinae</taxon>
        <taxon>Temnothorax</taxon>
    </lineage>
</organism>
<sequence length="323" mass="35690">MNSTVESAEGHAVDKFRGEAGCSMKEIAVVAPDNDSVRDSSTQCSDVIDNDNEEEETDVEENGAGGWILNPPVSTIVQQHHAFDTTNGYIALPNPDSSNFSNVRVKDSSKVHLGNEVNYNSPVTIHVNHVVYTNSNPNQNASKHDASSAFDNTPDLSTSKDNEAPNGCTYPQNTNLNKVTQWLWTWKWHTALSCVVLILLGIIVFIIVYFTRHPDAPTTPTTPTIPSTPTTTVSWEIPESSTEGNNETEFCIVDRDEWGARPSLEPLKEMKLPVSYVIICDTMIGFCTTQGECANKVRFVQDYYMENESPDIIYNFLVGGDGF</sequence>
<keyword evidence="4" id="KW-0812">Transmembrane</keyword>
<accession>A0A6J1QVM5</accession>
<dbReference type="GO" id="GO:0009253">
    <property type="term" value="P:peptidoglycan catabolic process"/>
    <property type="evidence" value="ECO:0007669"/>
    <property type="project" value="InterPro"/>
</dbReference>
<keyword evidence="2" id="KW-0391">Immunity</keyword>
<evidence type="ECO:0000256" key="1">
    <source>
        <dbReference type="ARBA" id="ARBA00022588"/>
    </source>
</evidence>
<reference evidence="6" key="1">
    <citation type="submission" date="2025-08" db="UniProtKB">
        <authorList>
            <consortium name="RefSeq"/>
        </authorList>
    </citation>
    <scope>IDENTIFICATION</scope>
    <source>
        <tissue evidence="6">Whole body</tissue>
    </source>
</reference>
<dbReference type="InterPro" id="IPR036505">
    <property type="entry name" value="Amidase/PGRP_sf"/>
</dbReference>
<proteinExistence type="predicted"/>
<evidence type="ECO:0000256" key="2">
    <source>
        <dbReference type="ARBA" id="ARBA00022859"/>
    </source>
</evidence>
<evidence type="ECO:0000313" key="6">
    <source>
        <dbReference type="RefSeq" id="XP_024884695.1"/>
    </source>
</evidence>
<gene>
    <name evidence="6" type="primary">LOC112462863</name>
</gene>
<feature type="non-terminal residue" evidence="6">
    <location>
        <position position="323"/>
    </location>
</feature>
<keyword evidence="5" id="KW-1185">Reference proteome</keyword>
<dbReference type="OrthoDB" id="10001926at2759"/>
<feature type="compositionally biased region" description="Acidic residues" evidence="3">
    <location>
        <begin position="48"/>
        <end position="61"/>
    </location>
</feature>
<dbReference type="RefSeq" id="XP_024884695.1">
    <property type="nucleotide sequence ID" value="XM_025028927.1"/>
</dbReference>
<keyword evidence="4" id="KW-0472">Membrane</keyword>
<dbReference type="SUPFAM" id="SSF55846">
    <property type="entry name" value="N-acetylmuramoyl-L-alanine amidase-like"/>
    <property type="match status" value="1"/>
</dbReference>
<dbReference type="AlphaFoldDB" id="A0A6J1QVM5"/>
<dbReference type="GO" id="GO:0008745">
    <property type="term" value="F:N-acetylmuramoyl-L-alanine amidase activity"/>
    <property type="evidence" value="ECO:0007669"/>
    <property type="project" value="InterPro"/>
</dbReference>
<feature type="region of interest" description="Disordered" evidence="3">
    <location>
        <begin position="133"/>
        <end position="171"/>
    </location>
</feature>
<evidence type="ECO:0000256" key="4">
    <source>
        <dbReference type="SAM" id="Phobius"/>
    </source>
</evidence>
<keyword evidence="4" id="KW-1133">Transmembrane helix</keyword>
<feature type="region of interest" description="Disordered" evidence="3">
    <location>
        <begin position="33"/>
        <end position="67"/>
    </location>
</feature>
<keyword evidence="1" id="KW-0399">Innate immunity</keyword>
<dbReference type="GO" id="GO:0045087">
    <property type="term" value="P:innate immune response"/>
    <property type="evidence" value="ECO:0007669"/>
    <property type="project" value="UniProtKB-KW"/>
</dbReference>
<evidence type="ECO:0000256" key="3">
    <source>
        <dbReference type="SAM" id="MobiDB-lite"/>
    </source>
</evidence>
<feature type="compositionally biased region" description="Low complexity" evidence="3">
    <location>
        <begin position="219"/>
        <end position="232"/>
    </location>
</feature>
<dbReference type="Proteomes" id="UP000504618">
    <property type="component" value="Unplaced"/>
</dbReference>
<feature type="transmembrane region" description="Helical" evidence="4">
    <location>
        <begin position="188"/>
        <end position="210"/>
    </location>
</feature>
<protein>
    <submittedName>
        <fullName evidence="6">Peptidoglycan-recognition protein LC-like</fullName>
    </submittedName>
</protein>
<evidence type="ECO:0000313" key="5">
    <source>
        <dbReference type="Proteomes" id="UP000504618"/>
    </source>
</evidence>
<dbReference type="Gene3D" id="3.40.80.10">
    <property type="entry name" value="Peptidoglycan recognition protein-like"/>
    <property type="match status" value="1"/>
</dbReference>
<dbReference type="InterPro" id="IPR015510">
    <property type="entry name" value="PGRP"/>
</dbReference>
<dbReference type="PANTHER" id="PTHR11022">
    <property type="entry name" value="PEPTIDOGLYCAN RECOGNITION PROTEIN"/>
    <property type="match status" value="1"/>
</dbReference>
<dbReference type="PANTHER" id="PTHR11022:SF41">
    <property type="entry name" value="PEPTIDOGLYCAN-RECOGNITION PROTEIN LC-RELATED"/>
    <property type="match status" value="1"/>
</dbReference>
<name>A0A6J1QVM5_9HYME</name>
<dbReference type="GeneID" id="112462863"/>